<feature type="domain" description="HTH tetR-type" evidence="5">
    <location>
        <begin position="5"/>
        <end position="65"/>
    </location>
</feature>
<evidence type="ECO:0000313" key="7">
    <source>
        <dbReference type="Proteomes" id="UP001143480"/>
    </source>
</evidence>
<keyword evidence="3" id="KW-0804">Transcription</keyword>
<dbReference type="EMBL" id="BSFP01000017">
    <property type="protein sequence ID" value="GLL01661.1"/>
    <property type="molecule type" value="Genomic_DNA"/>
</dbReference>
<keyword evidence="1" id="KW-0805">Transcription regulation</keyword>
<reference evidence="6" key="1">
    <citation type="journal article" date="2014" name="Int. J. Syst. Evol. Microbiol.">
        <title>Complete genome sequence of Corynebacterium casei LMG S-19264T (=DSM 44701T), isolated from a smear-ripened cheese.</title>
        <authorList>
            <consortium name="US DOE Joint Genome Institute (JGI-PGF)"/>
            <person name="Walter F."/>
            <person name="Albersmeier A."/>
            <person name="Kalinowski J."/>
            <person name="Ruckert C."/>
        </authorList>
    </citation>
    <scope>NUCLEOTIDE SEQUENCE</scope>
    <source>
        <strain evidence="6">VKM Ac-1321</strain>
    </source>
</reference>
<dbReference type="AlphaFoldDB" id="A0A9W6NLY8"/>
<dbReference type="InterPro" id="IPR001647">
    <property type="entry name" value="HTH_TetR"/>
</dbReference>
<evidence type="ECO:0000256" key="4">
    <source>
        <dbReference type="PROSITE-ProRule" id="PRU00335"/>
    </source>
</evidence>
<dbReference type="Proteomes" id="UP001143480">
    <property type="component" value="Unassembled WGS sequence"/>
</dbReference>
<gene>
    <name evidence="6" type="ORF">GCM10017581_034030</name>
</gene>
<dbReference type="PROSITE" id="PS50977">
    <property type="entry name" value="HTH_TETR_2"/>
    <property type="match status" value="1"/>
</dbReference>
<dbReference type="PANTHER" id="PTHR47506">
    <property type="entry name" value="TRANSCRIPTIONAL REGULATORY PROTEIN"/>
    <property type="match status" value="1"/>
</dbReference>
<dbReference type="PANTHER" id="PTHR47506:SF1">
    <property type="entry name" value="HTH-TYPE TRANSCRIPTIONAL REGULATOR YJDC"/>
    <property type="match status" value="1"/>
</dbReference>
<dbReference type="Pfam" id="PF00440">
    <property type="entry name" value="TetR_N"/>
    <property type="match status" value="1"/>
</dbReference>
<dbReference type="GO" id="GO:0003677">
    <property type="term" value="F:DNA binding"/>
    <property type="evidence" value="ECO:0007669"/>
    <property type="project" value="UniProtKB-UniRule"/>
</dbReference>
<dbReference type="SUPFAM" id="SSF48498">
    <property type="entry name" value="Tetracyclin repressor-like, C-terminal domain"/>
    <property type="match status" value="1"/>
</dbReference>
<sequence>MTRIATPREHLLKTAAELFYAEGAAAVGVERLCRTAGVSKRSMYQLFTTKDEVIAESLRTYGPAAVAGYFPADPASMPARERILHVFARLEEQSAEPSFHGCPFVNTAVELHDPGHEASIVALSFKQRLEEYFLEHAKAMGAADPAFLAARLTMLFDGAAVRAVMRDEPLRGLALHAAQRLLDSEV</sequence>
<evidence type="ECO:0000256" key="2">
    <source>
        <dbReference type="ARBA" id="ARBA00023125"/>
    </source>
</evidence>
<reference evidence="6" key="2">
    <citation type="submission" date="2023-01" db="EMBL/GenBank/DDBJ databases">
        <authorList>
            <person name="Sun Q."/>
            <person name="Evtushenko L."/>
        </authorList>
    </citation>
    <scope>NUCLEOTIDE SEQUENCE</scope>
    <source>
        <strain evidence="6">VKM Ac-1321</strain>
    </source>
</reference>
<dbReference type="RefSeq" id="WP_261964238.1">
    <property type="nucleotide sequence ID" value="NZ_BAAAXA010000003.1"/>
</dbReference>
<keyword evidence="2 4" id="KW-0238">DNA-binding</keyword>
<accession>A0A9W6NLY8</accession>
<dbReference type="PRINTS" id="PR00455">
    <property type="entry name" value="HTHTETR"/>
</dbReference>
<evidence type="ECO:0000256" key="3">
    <source>
        <dbReference type="ARBA" id="ARBA00023163"/>
    </source>
</evidence>
<evidence type="ECO:0000313" key="6">
    <source>
        <dbReference type="EMBL" id="GLL01661.1"/>
    </source>
</evidence>
<evidence type="ECO:0000256" key="1">
    <source>
        <dbReference type="ARBA" id="ARBA00023015"/>
    </source>
</evidence>
<organism evidence="6 7">
    <name type="scientific">Dactylosporangium matsuzakiense</name>
    <dbReference type="NCBI Taxonomy" id="53360"/>
    <lineage>
        <taxon>Bacteria</taxon>
        <taxon>Bacillati</taxon>
        <taxon>Actinomycetota</taxon>
        <taxon>Actinomycetes</taxon>
        <taxon>Micromonosporales</taxon>
        <taxon>Micromonosporaceae</taxon>
        <taxon>Dactylosporangium</taxon>
    </lineage>
</organism>
<feature type="DNA-binding region" description="H-T-H motif" evidence="4">
    <location>
        <begin position="28"/>
        <end position="47"/>
    </location>
</feature>
<keyword evidence="7" id="KW-1185">Reference proteome</keyword>
<proteinExistence type="predicted"/>
<dbReference type="InterPro" id="IPR036271">
    <property type="entry name" value="Tet_transcr_reg_TetR-rel_C_sf"/>
</dbReference>
<comment type="caution">
    <text evidence="6">The sequence shown here is derived from an EMBL/GenBank/DDBJ whole genome shotgun (WGS) entry which is preliminary data.</text>
</comment>
<dbReference type="SUPFAM" id="SSF46689">
    <property type="entry name" value="Homeodomain-like"/>
    <property type="match status" value="1"/>
</dbReference>
<dbReference type="Gene3D" id="1.10.357.10">
    <property type="entry name" value="Tetracycline Repressor, domain 2"/>
    <property type="match status" value="1"/>
</dbReference>
<protein>
    <submittedName>
        <fullName evidence="6">TetR family transcriptional regulator</fullName>
    </submittedName>
</protein>
<dbReference type="InterPro" id="IPR009057">
    <property type="entry name" value="Homeodomain-like_sf"/>
</dbReference>
<name>A0A9W6NLY8_9ACTN</name>
<evidence type="ECO:0000259" key="5">
    <source>
        <dbReference type="PROSITE" id="PS50977"/>
    </source>
</evidence>